<dbReference type="EMBL" id="FZNS01000001">
    <property type="protein sequence ID" value="SNR33640.1"/>
    <property type="molecule type" value="Genomic_DNA"/>
</dbReference>
<keyword evidence="2" id="KW-1185">Reference proteome</keyword>
<accession>A0A238VGX9</accession>
<reference evidence="2" key="1">
    <citation type="submission" date="2017-06" db="EMBL/GenBank/DDBJ databases">
        <authorList>
            <person name="Varghese N."/>
            <person name="Submissions S."/>
        </authorList>
    </citation>
    <scope>NUCLEOTIDE SEQUENCE [LARGE SCALE GENOMIC DNA]</scope>
    <source>
        <strain evidence="2">DSM 28041</strain>
    </source>
</reference>
<dbReference type="Proteomes" id="UP000198310">
    <property type="component" value="Unassembled WGS sequence"/>
</dbReference>
<evidence type="ECO:0000313" key="2">
    <source>
        <dbReference type="Proteomes" id="UP000198310"/>
    </source>
</evidence>
<dbReference type="AlphaFoldDB" id="A0A238VGX9"/>
<protein>
    <submittedName>
        <fullName evidence="1">Uncharacterized protein</fullName>
    </submittedName>
</protein>
<evidence type="ECO:0000313" key="1">
    <source>
        <dbReference type="EMBL" id="SNR33640.1"/>
    </source>
</evidence>
<name>A0A238VGX9_9BACT</name>
<gene>
    <name evidence="1" type="ORF">SAMN06269173_101658</name>
</gene>
<organism evidence="1 2">
    <name type="scientific">Hymenobacter mucosus</name>
    <dbReference type="NCBI Taxonomy" id="1411120"/>
    <lineage>
        <taxon>Bacteria</taxon>
        <taxon>Pseudomonadati</taxon>
        <taxon>Bacteroidota</taxon>
        <taxon>Cytophagia</taxon>
        <taxon>Cytophagales</taxon>
        <taxon>Hymenobacteraceae</taxon>
        <taxon>Hymenobacter</taxon>
    </lineage>
</organism>
<proteinExistence type="predicted"/>
<sequence length="48" mass="5424">MNTAERELLEPSSAAISLPANSVRKALSVERTTFLKKIFRSNPFLIYL</sequence>